<organism evidence="1 2">
    <name type="scientific">Dibothriocephalus latus</name>
    <name type="common">Fish tapeworm</name>
    <name type="synonym">Diphyllobothrium latum</name>
    <dbReference type="NCBI Taxonomy" id="60516"/>
    <lineage>
        <taxon>Eukaryota</taxon>
        <taxon>Metazoa</taxon>
        <taxon>Spiralia</taxon>
        <taxon>Lophotrochozoa</taxon>
        <taxon>Platyhelminthes</taxon>
        <taxon>Cestoda</taxon>
        <taxon>Eucestoda</taxon>
        <taxon>Diphyllobothriidea</taxon>
        <taxon>Diphyllobothriidae</taxon>
        <taxon>Dibothriocephalus</taxon>
    </lineage>
</organism>
<protein>
    <submittedName>
        <fullName evidence="1">Uncharacterized protein</fullName>
    </submittedName>
</protein>
<keyword evidence="2" id="KW-1185">Reference proteome</keyword>
<evidence type="ECO:0000313" key="1">
    <source>
        <dbReference type="EMBL" id="VDN11949.1"/>
    </source>
</evidence>
<dbReference type="AlphaFoldDB" id="A0A3P7NSD8"/>
<proteinExistence type="predicted"/>
<feature type="non-terminal residue" evidence="1">
    <location>
        <position position="75"/>
    </location>
</feature>
<name>A0A3P7NSD8_DIBLA</name>
<dbReference type="OrthoDB" id="10037309at2759"/>
<dbReference type="EMBL" id="UYRU01052621">
    <property type="protein sequence ID" value="VDN11949.1"/>
    <property type="molecule type" value="Genomic_DNA"/>
</dbReference>
<gene>
    <name evidence="1" type="ORF">DILT_LOCUS7780</name>
</gene>
<dbReference type="Proteomes" id="UP000281553">
    <property type="component" value="Unassembled WGS sequence"/>
</dbReference>
<accession>A0A3P7NSD8</accession>
<evidence type="ECO:0000313" key="2">
    <source>
        <dbReference type="Proteomes" id="UP000281553"/>
    </source>
</evidence>
<reference evidence="1 2" key="1">
    <citation type="submission" date="2018-11" db="EMBL/GenBank/DDBJ databases">
        <authorList>
            <consortium name="Pathogen Informatics"/>
        </authorList>
    </citation>
    <scope>NUCLEOTIDE SEQUENCE [LARGE SCALE GENOMIC DNA]</scope>
</reference>
<sequence>MGWTGYPYCRLQTVTVTNRVVTLNLLEDDGSVKARPFQLTCIRAANSLYRSITEVHSKDYAFDVRLTCREVYDRA</sequence>